<dbReference type="AlphaFoldDB" id="A0A076MZS7"/>
<protein>
    <submittedName>
        <fullName evidence="3">Uncharacterized protein</fullName>
    </submittedName>
</protein>
<dbReference type="KEGG" id="amq:AMETH_4013"/>
<evidence type="ECO:0000256" key="2">
    <source>
        <dbReference type="SAM" id="Phobius"/>
    </source>
</evidence>
<feature type="transmembrane region" description="Helical" evidence="2">
    <location>
        <begin position="139"/>
        <end position="160"/>
    </location>
</feature>
<evidence type="ECO:0000313" key="3">
    <source>
        <dbReference type="EMBL" id="AIJ24105.1"/>
    </source>
</evidence>
<evidence type="ECO:0000313" key="4">
    <source>
        <dbReference type="Proteomes" id="UP000062973"/>
    </source>
</evidence>
<feature type="compositionally biased region" description="Pro residues" evidence="1">
    <location>
        <begin position="180"/>
        <end position="192"/>
    </location>
</feature>
<proteinExistence type="predicted"/>
<gene>
    <name evidence="3" type="ORF">AMETH_4013</name>
</gene>
<dbReference type="Proteomes" id="UP000062973">
    <property type="component" value="Chromosome"/>
</dbReference>
<dbReference type="RefSeq" id="WP_017982945.1">
    <property type="nucleotide sequence ID" value="NZ_AQUL01000001.1"/>
</dbReference>
<keyword evidence="4" id="KW-1185">Reference proteome</keyword>
<dbReference type="STRING" id="1068978.AMETH_4013"/>
<sequence length="192" mass="20301">MTYPPQPGQYPAAPPPYPGDQYSLQQPPSGGTAITAGVLAILGALWGVVIGIMNFGVVDDVVEDLKWLVIFQGTVYLLEFVTLLPGAILLFLRKPAGRWLVAAPCALHIAQGLVALVVLSSDDRFTRDLDSATAIGGGFGGLLVALSPAIATLVLALVPLTGRWCEWGKRPPQQPGTYQAPPPGYGPPPQHW</sequence>
<feature type="region of interest" description="Disordered" evidence="1">
    <location>
        <begin position="171"/>
        <end position="192"/>
    </location>
</feature>
<dbReference type="PATRIC" id="fig|1068978.7.peg.4301"/>
<feature type="transmembrane region" description="Helical" evidence="2">
    <location>
        <begin position="33"/>
        <end position="55"/>
    </location>
</feature>
<dbReference type="HOGENOM" id="CLU_1381603_0_0_11"/>
<dbReference type="eggNOG" id="COG1716">
    <property type="taxonomic scope" value="Bacteria"/>
</dbReference>
<evidence type="ECO:0000256" key="1">
    <source>
        <dbReference type="SAM" id="MobiDB-lite"/>
    </source>
</evidence>
<feature type="transmembrane region" description="Helical" evidence="2">
    <location>
        <begin position="67"/>
        <end position="92"/>
    </location>
</feature>
<keyword evidence="2" id="KW-0812">Transmembrane</keyword>
<reference evidence="3 4" key="1">
    <citation type="submission" date="2014-07" db="EMBL/GenBank/DDBJ databases">
        <title>Whole Genome Sequence of the Amycolatopsis methanolica 239.</title>
        <authorList>
            <person name="Tang B."/>
        </authorList>
    </citation>
    <scope>NUCLEOTIDE SEQUENCE [LARGE SCALE GENOMIC DNA]</scope>
    <source>
        <strain evidence="3 4">239</strain>
    </source>
</reference>
<name>A0A076MZS7_AMYME</name>
<keyword evidence="2" id="KW-1133">Transmembrane helix</keyword>
<accession>A0A076MZS7</accession>
<keyword evidence="2" id="KW-0472">Membrane</keyword>
<dbReference type="EMBL" id="CP009110">
    <property type="protein sequence ID" value="AIJ24105.1"/>
    <property type="molecule type" value="Genomic_DNA"/>
</dbReference>
<feature type="transmembrane region" description="Helical" evidence="2">
    <location>
        <begin position="99"/>
        <end position="119"/>
    </location>
</feature>
<organism evidence="3 4">
    <name type="scientific">Amycolatopsis methanolica 239</name>
    <dbReference type="NCBI Taxonomy" id="1068978"/>
    <lineage>
        <taxon>Bacteria</taxon>
        <taxon>Bacillati</taxon>
        <taxon>Actinomycetota</taxon>
        <taxon>Actinomycetes</taxon>
        <taxon>Pseudonocardiales</taxon>
        <taxon>Pseudonocardiaceae</taxon>
        <taxon>Amycolatopsis</taxon>
        <taxon>Amycolatopsis methanolica group</taxon>
    </lineage>
</organism>
<dbReference type="OrthoDB" id="3638278at2"/>